<feature type="chain" id="PRO_5034470333" description="S1/P1 Nuclease" evidence="1">
    <location>
        <begin position="24"/>
        <end position="345"/>
    </location>
</feature>
<dbReference type="AlphaFoldDB" id="A0A8E0NDP5"/>
<proteinExistence type="predicted"/>
<dbReference type="SUPFAM" id="SSF48537">
    <property type="entry name" value="Phospholipase C/P1 nuclease"/>
    <property type="match status" value="1"/>
</dbReference>
<name>A0A8E0NDP5_9CAUL</name>
<reference evidence="3" key="1">
    <citation type="journal article" date="2013" name="Genome Announc.">
        <title>Draft Genome Sequence of the Dimorphic Prosthecate Bacterium Brevundimonas abyssalis TAR-001T.</title>
        <authorList>
            <person name="Tsubouchi T."/>
            <person name="Nishi S."/>
            <person name="Usui K."/>
            <person name="Shimane Y."/>
            <person name="Takaki Y."/>
            <person name="Maruyama T."/>
            <person name="Hatada Y."/>
        </authorList>
    </citation>
    <scope>NUCLEOTIDE SEQUENCE [LARGE SCALE GENOMIC DNA]</scope>
    <source>
        <strain evidence="3">TAR-001</strain>
    </source>
</reference>
<dbReference type="EMBL" id="BATC01000071">
    <property type="protein sequence ID" value="GAD60406.1"/>
    <property type="molecule type" value="Genomic_DNA"/>
</dbReference>
<gene>
    <name evidence="2" type="ORF">MBEBAB_2656</name>
</gene>
<keyword evidence="3" id="KW-1185">Reference proteome</keyword>
<sequence length="345" mass="37812">MQRAPLKRAFLALAAVAVIAAPAADVGAWGATGHRLIAVAAMRSLPDEIPAFLRTTEAATEVGELTREPDRWKGGPRTHARERDTAHFIDFDDNGHVLTAAGPHIDAMPELRSEYEAALTQAGLDVDDAGYLYYALIDGWQQLVRDFAYWRVLNAAEARETDPGRRAWYAEDRRRREALLIRDLGVWSHYVGDASQPLHTSIHYNGWDRDTPNPEGFTTSRRTHGLFEGAYVRGVARLDLVESAMPEPDLGEAAIERRTARYLGQGVAQVTPFYRLERDGAFAEGDPRGGAFAVERLGAGAGELRDLIVLAWRESAGARVGWPAVAVAEVEAGTADPWDAMIGTD</sequence>
<accession>A0A8E0NDP5</accession>
<organism evidence="2 3">
    <name type="scientific">Brevundimonas abyssalis TAR-001</name>
    <dbReference type="NCBI Taxonomy" id="1391729"/>
    <lineage>
        <taxon>Bacteria</taxon>
        <taxon>Pseudomonadati</taxon>
        <taxon>Pseudomonadota</taxon>
        <taxon>Alphaproteobacteria</taxon>
        <taxon>Caulobacterales</taxon>
        <taxon>Caulobacteraceae</taxon>
        <taxon>Brevundimonas</taxon>
    </lineage>
</organism>
<evidence type="ECO:0008006" key="4">
    <source>
        <dbReference type="Google" id="ProtNLM"/>
    </source>
</evidence>
<evidence type="ECO:0000313" key="2">
    <source>
        <dbReference type="EMBL" id="GAD60406.1"/>
    </source>
</evidence>
<evidence type="ECO:0000256" key="1">
    <source>
        <dbReference type="SAM" id="SignalP"/>
    </source>
</evidence>
<keyword evidence="1" id="KW-0732">Signal</keyword>
<dbReference type="Proteomes" id="UP000016569">
    <property type="component" value="Unassembled WGS sequence"/>
</dbReference>
<evidence type="ECO:0000313" key="3">
    <source>
        <dbReference type="Proteomes" id="UP000016569"/>
    </source>
</evidence>
<feature type="signal peptide" evidence="1">
    <location>
        <begin position="1"/>
        <end position="23"/>
    </location>
</feature>
<comment type="caution">
    <text evidence="2">The sequence shown here is derived from an EMBL/GenBank/DDBJ whole genome shotgun (WGS) entry which is preliminary data.</text>
</comment>
<dbReference type="InterPro" id="IPR008947">
    <property type="entry name" value="PLipase_C/P1_nuclease_dom_sf"/>
</dbReference>
<dbReference type="Gene3D" id="1.10.575.10">
    <property type="entry name" value="P1 Nuclease"/>
    <property type="match status" value="1"/>
</dbReference>
<dbReference type="GO" id="GO:0016788">
    <property type="term" value="F:hydrolase activity, acting on ester bonds"/>
    <property type="evidence" value="ECO:0007669"/>
    <property type="project" value="InterPro"/>
</dbReference>
<protein>
    <recommendedName>
        <fullName evidence="4">S1/P1 Nuclease</fullName>
    </recommendedName>
</protein>
<dbReference type="OrthoDB" id="267579at2"/>
<dbReference type="RefSeq" id="WP_021698500.1">
    <property type="nucleotide sequence ID" value="NZ_BATC01000071.1"/>
</dbReference>